<dbReference type="GO" id="GO:0004175">
    <property type="term" value="F:endopeptidase activity"/>
    <property type="evidence" value="ECO:0007669"/>
    <property type="project" value="TreeGrafter"/>
</dbReference>
<dbReference type="SMART" id="SM00245">
    <property type="entry name" value="TSPc"/>
    <property type="match status" value="1"/>
</dbReference>
<dbReference type="InParanoid" id="A0A540VLP2"/>
<dbReference type="AlphaFoldDB" id="A0A540VLP2"/>
<dbReference type="PROSITE" id="PS50106">
    <property type="entry name" value="PDZ"/>
    <property type="match status" value="1"/>
</dbReference>
<dbReference type="RefSeq" id="WP_141608395.1">
    <property type="nucleotide sequence ID" value="NZ_VIGC02000002.1"/>
</dbReference>
<evidence type="ECO:0000256" key="4">
    <source>
        <dbReference type="ARBA" id="ARBA00022825"/>
    </source>
</evidence>
<keyword evidence="6" id="KW-1133">Transmembrane helix</keyword>
<dbReference type="SMART" id="SM00228">
    <property type="entry name" value="PDZ"/>
    <property type="match status" value="1"/>
</dbReference>
<sequence>MKVDTMIPEQKSTNGLITGQRIVLGCVAVMILTATFLIGLGMGYGLGNWRASALIPWGGPVIGQPSSSDADTRSARERLAEEFDVFWEAMDLLYRDYYGELPDPESATYGAIRGVLNLLDDPNTSFMTPEEADFFRTNIEGSFEGIGARVAWDSEANTVIITEPFENQPAWNAGLRRNDLILAVDGESLVGTDLTYAVQKIRGPKGSKVILTIQREGVEEPFDVEVIRDRIEIPTISTEALGENGQIAYVRLNSFNENAGQLVREAVNDAVKREAQALILDLRGNTGGLLREAVKVASVFLPEDQTVLLERFSDGSTEVYKTTGNPVATDIPMVVLVNGGSASASEIVAGALQDTGRAVLVGTTTFGKGSVQLPHTLSNGAILRVTIARWYTPNDRSIDGVGLEPDYVVEVSEEEQSAGEDPQLDMAVQLLTEQLSAEPGAE</sequence>
<dbReference type="PANTHER" id="PTHR32060">
    <property type="entry name" value="TAIL-SPECIFIC PROTEASE"/>
    <property type="match status" value="1"/>
</dbReference>
<name>A0A540VLP2_9CHLR</name>
<dbReference type="Gene3D" id="3.30.750.44">
    <property type="match status" value="1"/>
</dbReference>
<dbReference type="SUPFAM" id="SSF50156">
    <property type="entry name" value="PDZ domain-like"/>
    <property type="match status" value="1"/>
</dbReference>
<proteinExistence type="inferred from homology"/>
<dbReference type="InterPro" id="IPR041489">
    <property type="entry name" value="PDZ_6"/>
</dbReference>
<keyword evidence="6" id="KW-0472">Membrane</keyword>
<dbReference type="GO" id="GO:0006508">
    <property type="term" value="P:proteolysis"/>
    <property type="evidence" value="ECO:0007669"/>
    <property type="project" value="UniProtKB-KW"/>
</dbReference>
<dbReference type="Gene3D" id="3.90.226.10">
    <property type="entry name" value="2-enoyl-CoA Hydratase, Chain A, domain 1"/>
    <property type="match status" value="1"/>
</dbReference>
<dbReference type="CDD" id="cd06782">
    <property type="entry name" value="cpPDZ_CPP-like"/>
    <property type="match status" value="1"/>
</dbReference>
<evidence type="ECO:0000313" key="9">
    <source>
        <dbReference type="Proteomes" id="UP000317371"/>
    </source>
</evidence>
<dbReference type="PANTHER" id="PTHR32060:SF30">
    <property type="entry name" value="CARBOXY-TERMINAL PROCESSING PROTEASE CTPA"/>
    <property type="match status" value="1"/>
</dbReference>
<dbReference type="NCBIfam" id="TIGR00225">
    <property type="entry name" value="prc"/>
    <property type="match status" value="1"/>
</dbReference>
<dbReference type="FunCoup" id="A0A540VLP2">
    <property type="interactions" value="402"/>
</dbReference>
<evidence type="ECO:0000256" key="5">
    <source>
        <dbReference type="RuleBase" id="RU004404"/>
    </source>
</evidence>
<gene>
    <name evidence="8" type="ORF">FKZ61_02005</name>
</gene>
<evidence type="ECO:0000256" key="3">
    <source>
        <dbReference type="ARBA" id="ARBA00022801"/>
    </source>
</evidence>
<evidence type="ECO:0000256" key="6">
    <source>
        <dbReference type="SAM" id="Phobius"/>
    </source>
</evidence>
<dbReference type="GO" id="GO:0008236">
    <property type="term" value="F:serine-type peptidase activity"/>
    <property type="evidence" value="ECO:0007669"/>
    <property type="project" value="UniProtKB-KW"/>
</dbReference>
<keyword evidence="4 5" id="KW-0720">Serine protease</keyword>
<keyword evidence="9" id="KW-1185">Reference proteome</keyword>
<evidence type="ECO:0000313" key="8">
    <source>
        <dbReference type="EMBL" id="TQE97668.1"/>
    </source>
</evidence>
<keyword evidence="2 5" id="KW-0645">Protease</keyword>
<keyword evidence="6" id="KW-0812">Transmembrane</keyword>
<protein>
    <submittedName>
        <fullName evidence="8">S41 family peptidase</fullName>
    </submittedName>
</protein>
<comment type="similarity">
    <text evidence="1 5">Belongs to the peptidase S41A family.</text>
</comment>
<dbReference type="CDD" id="cd07560">
    <property type="entry name" value="Peptidase_S41_CPP"/>
    <property type="match status" value="1"/>
</dbReference>
<dbReference type="InterPro" id="IPR005151">
    <property type="entry name" value="Tail-specific_protease"/>
</dbReference>
<feature type="transmembrane region" description="Helical" evidence="6">
    <location>
        <begin position="21"/>
        <end position="46"/>
    </location>
</feature>
<accession>A0A540VLP2</accession>
<comment type="caution">
    <text evidence="8">The sequence shown here is derived from an EMBL/GenBank/DDBJ whole genome shotgun (WGS) entry which is preliminary data.</text>
</comment>
<keyword evidence="3 5" id="KW-0378">Hydrolase</keyword>
<dbReference type="EMBL" id="VIGC01000002">
    <property type="protein sequence ID" value="TQE97668.1"/>
    <property type="molecule type" value="Genomic_DNA"/>
</dbReference>
<dbReference type="GO" id="GO:0030288">
    <property type="term" value="C:outer membrane-bounded periplasmic space"/>
    <property type="evidence" value="ECO:0007669"/>
    <property type="project" value="TreeGrafter"/>
</dbReference>
<dbReference type="InterPro" id="IPR004447">
    <property type="entry name" value="Peptidase_S41A"/>
</dbReference>
<dbReference type="Pfam" id="PF17820">
    <property type="entry name" value="PDZ_6"/>
    <property type="match status" value="1"/>
</dbReference>
<organism evidence="8 9">
    <name type="scientific">Litorilinea aerophila</name>
    <dbReference type="NCBI Taxonomy" id="1204385"/>
    <lineage>
        <taxon>Bacteria</taxon>
        <taxon>Bacillati</taxon>
        <taxon>Chloroflexota</taxon>
        <taxon>Caldilineae</taxon>
        <taxon>Caldilineales</taxon>
        <taxon>Caldilineaceae</taxon>
        <taxon>Litorilinea</taxon>
    </lineage>
</organism>
<evidence type="ECO:0000256" key="1">
    <source>
        <dbReference type="ARBA" id="ARBA00009179"/>
    </source>
</evidence>
<dbReference type="Proteomes" id="UP000317371">
    <property type="component" value="Unassembled WGS sequence"/>
</dbReference>
<dbReference type="FunFam" id="2.30.42.10:FF:000063">
    <property type="entry name" value="Peptidase, S41 family"/>
    <property type="match status" value="1"/>
</dbReference>
<feature type="domain" description="PDZ" evidence="7">
    <location>
        <begin position="136"/>
        <end position="216"/>
    </location>
</feature>
<dbReference type="Gene3D" id="2.30.42.10">
    <property type="match status" value="1"/>
</dbReference>
<dbReference type="InterPro" id="IPR001478">
    <property type="entry name" value="PDZ"/>
</dbReference>
<dbReference type="InterPro" id="IPR029045">
    <property type="entry name" value="ClpP/crotonase-like_dom_sf"/>
</dbReference>
<evidence type="ECO:0000256" key="2">
    <source>
        <dbReference type="ARBA" id="ARBA00022670"/>
    </source>
</evidence>
<dbReference type="Pfam" id="PF03572">
    <property type="entry name" value="Peptidase_S41"/>
    <property type="match status" value="1"/>
</dbReference>
<evidence type="ECO:0000259" key="7">
    <source>
        <dbReference type="PROSITE" id="PS50106"/>
    </source>
</evidence>
<reference evidence="8 9" key="1">
    <citation type="submission" date="2019-06" db="EMBL/GenBank/DDBJ databases">
        <title>Genome sequence of Litorilinea aerophila BAA-2444.</title>
        <authorList>
            <person name="Maclea K.S."/>
            <person name="Maurais E.G."/>
            <person name="Iannazzi L.C."/>
        </authorList>
    </citation>
    <scope>NUCLEOTIDE SEQUENCE [LARGE SCALE GENOMIC DNA]</scope>
    <source>
        <strain evidence="8 9">ATCC BAA-2444</strain>
    </source>
</reference>
<dbReference type="GO" id="GO:0007165">
    <property type="term" value="P:signal transduction"/>
    <property type="evidence" value="ECO:0007669"/>
    <property type="project" value="TreeGrafter"/>
</dbReference>
<dbReference type="SUPFAM" id="SSF52096">
    <property type="entry name" value="ClpP/crotonase"/>
    <property type="match status" value="1"/>
</dbReference>
<dbReference type="InterPro" id="IPR036034">
    <property type="entry name" value="PDZ_sf"/>
</dbReference>
<dbReference type="OrthoDB" id="9812068at2"/>